<keyword evidence="3" id="KW-1185">Reference proteome</keyword>
<name>A0A1B0ZNX2_9RHOB</name>
<feature type="transmembrane region" description="Helical" evidence="1">
    <location>
        <begin position="35"/>
        <end position="56"/>
    </location>
</feature>
<evidence type="ECO:0000313" key="2">
    <source>
        <dbReference type="EMBL" id="ANP35811.1"/>
    </source>
</evidence>
<accession>A0A1B0ZNX2</accession>
<organism evidence="2 3">
    <name type="scientific">Phaeobacter gallaeciensis</name>
    <dbReference type="NCBI Taxonomy" id="60890"/>
    <lineage>
        <taxon>Bacteria</taxon>
        <taxon>Pseudomonadati</taxon>
        <taxon>Pseudomonadota</taxon>
        <taxon>Alphaproteobacteria</taxon>
        <taxon>Rhodobacterales</taxon>
        <taxon>Roseobacteraceae</taxon>
        <taxon>Phaeobacter</taxon>
    </lineage>
</organism>
<keyword evidence="1" id="KW-0472">Membrane</keyword>
<protein>
    <submittedName>
        <fullName evidence="2">Histidinol phosphate aminotransferase</fullName>
    </submittedName>
</protein>
<sequence length="67" mass="7765">MQQDKTARKRPHQAAAQAPDLLETTLRFAGINMPWIFFTLWLLYGMVPVLLLAALINHMITRLEMRT</sequence>
<dbReference type="OrthoDB" id="7875256at2"/>
<keyword evidence="1" id="KW-0812">Transmembrane</keyword>
<dbReference type="GO" id="GO:0008483">
    <property type="term" value="F:transaminase activity"/>
    <property type="evidence" value="ECO:0007669"/>
    <property type="project" value="UniProtKB-KW"/>
</dbReference>
<gene>
    <name evidence="2" type="ORF">JL2886_00887</name>
</gene>
<dbReference type="EMBL" id="CP015124">
    <property type="protein sequence ID" value="ANP35811.1"/>
    <property type="molecule type" value="Genomic_DNA"/>
</dbReference>
<reference evidence="2 3" key="1">
    <citation type="submission" date="2016-04" db="EMBL/GenBank/DDBJ databases">
        <authorList>
            <person name="Evans L.H."/>
            <person name="Alamgir A."/>
            <person name="Owens N."/>
            <person name="Weber N.D."/>
            <person name="Virtaneva K."/>
            <person name="Barbian K."/>
            <person name="Babar A."/>
            <person name="Rosenke K."/>
        </authorList>
    </citation>
    <scope>NUCLEOTIDE SEQUENCE [LARGE SCALE GENOMIC DNA]</scope>
    <source>
        <strain evidence="2 3">JL2886</strain>
    </source>
</reference>
<evidence type="ECO:0000256" key="1">
    <source>
        <dbReference type="SAM" id="Phobius"/>
    </source>
</evidence>
<dbReference type="Proteomes" id="UP000092565">
    <property type="component" value="Chromosome"/>
</dbReference>
<evidence type="ECO:0000313" key="3">
    <source>
        <dbReference type="Proteomes" id="UP000092565"/>
    </source>
</evidence>
<dbReference type="AlphaFoldDB" id="A0A1B0ZNX2"/>
<dbReference type="RefSeq" id="WP_065270884.1">
    <property type="nucleotide sequence ID" value="NZ_CP015124.1"/>
</dbReference>
<proteinExistence type="predicted"/>
<keyword evidence="1" id="KW-1133">Transmembrane helix</keyword>
<keyword evidence="2" id="KW-0032">Aminotransferase</keyword>
<keyword evidence="2" id="KW-0808">Transferase</keyword>